<comment type="caution">
    <text evidence="2">The sequence shown here is derived from an EMBL/GenBank/DDBJ whole genome shotgun (WGS) entry which is preliminary data.</text>
</comment>
<organism evidence="2 3">
    <name type="scientific">Helianthus annuus</name>
    <name type="common">Common sunflower</name>
    <dbReference type="NCBI Taxonomy" id="4232"/>
    <lineage>
        <taxon>Eukaryota</taxon>
        <taxon>Viridiplantae</taxon>
        <taxon>Streptophyta</taxon>
        <taxon>Embryophyta</taxon>
        <taxon>Tracheophyta</taxon>
        <taxon>Spermatophyta</taxon>
        <taxon>Magnoliopsida</taxon>
        <taxon>eudicotyledons</taxon>
        <taxon>Gunneridae</taxon>
        <taxon>Pentapetalae</taxon>
        <taxon>asterids</taxon>
        <taxon>campanulids</taxon>
        <taxon>Asterales</taxon>
        <taxon>Asteraceae</taxon>
        <taxon>Asteroideae</taxon>
        <taxon>Heliantheae alliance</taxon>
        <taxon>Heliantheae</taxon>
        <taxon>Helianthus</taxon>
    </lineage>
</organism>
<evidence type="ECO:0000313" key="2">
    <source>
        <dbReference type="EMBL" id="KAF5781784.1"/>
    </source>
</evidence>
<feature type="signal peptide" evidence="1">
    <location>
        <begin position="1"/>
        <end position="21"/>
    </location>
</feature>
<dbReference type="Proteomes" id="UP000215914">
    <property type="component" value="Unassembled WGS sequence"/>
</dbReference>
<evidence type="ECO:0000256" key="1">
    <source>
        <dbReference type="SAM" id="SignalP"/>
    </source>
</evidence>
<name>A0A9K3HP57_HELAN</name>
<protein>
    <recommendedName>
        <fullName evidence="4">Secreted protein</fullName>
    </recommendedName>
</protein>
<sequence length="110" mass="12862">MLNMWLMTWISQLLFTNESLCIETWICYQIFVVELPSASDFDSDRSHRPFSLPFSSSDSVRLPIKFSYHVPTNPTPSNCLISRAQITGVFHTTRHFHSSDFYRLSYTTPY</sequence>
<evidence type="ECO:0008006" key="4">
    <source>
        <dbReference type="Google" id="ProtNLM"/>
    </source>
</evidence>
<evidence type="ECO:0000313" key="3">
    <source>
        <dbReference type="Proteomes" id="UP000215914"/>
    </source>
</evidence>
<reference evidence="2" key="1">
    <citation type="journal article" date="2017" name="Nature">
        <title>The sunflower genome provides insights into oil metabolism, flowering and Asterid evolution.</title>
        <authorList>
            <person name="Badouin H."/>
            <person name="Gouzy J."/>
            <person name="Grassa C.J."/>
            <person name="Murat F."/>
            <person name="Staton S.E."/>
            <person name="Cottret L."/>
            <person name="Lelandais-Briere C."/>
            <person name="Owens G.L."/>
            <person name="Carrere S."/>
            <person name="Mayjonade B."/>
            <person name="Legrand L."/>
            <person name="Gill N."/>
            <person name="Kane N.C."/>
            <person name="Bowers J.E."/>
            <person name="Hubner S."/>
            <person name="Bellec A."/>
            <person name="Berard A."/>
            <person name="Berges H."/>
            <person name="Blanchet N."/>
            <person name="Boniface M.C."/>
            <person name="Brunel D."/>
            <person name="Catrice O."/>
            <person name="Chaidir N."/>
            <person name="Claudel C."/>
            <person name="Donnadieu C."/>
            <person name="Faraut T."/>
            <person name="Fievet G."/>
            <person name="Helmstetter N."/>
            <person name="King M."/>
            <person name="Knapp S.J."/>
            <person name="Lai Z."/>
            <person name="Le Paslier M.C."/>
            <person name="Lippi Y."/>
            <person name="Lorenzon L."/>
            <person name="Mandel J.R."/>
            <person name="Marage G."/>
            <person name="Marchand G."/>
            <person name="Marquand E."/>
            <person name="Bret-Mestries E."/>
            <person name="Morien E."/>
            <person name="Nambeesan S."/>
            <person name="Nguyen T."/>
            <person name="Pegot-Espagnet P."/>
            <person name="Pouilly N."/>
            <person name="Raftis F."/>
            <person name="Sallet E."/>
            <person name="Schiex T."/>
            <person name="Thomas J."/>
            <person name="Vandecasteele C."/>
            <person name="Vares D."/>
            <person name="Vear F."/>
            <person name="Vautrin S."/>
            <person name="Crespi M."/>
            <person name="Mangin B."/>
            <person name="Burke J.M."/>
            <person name="Salse J."/>
            <person name="Munos S."/>
            <person name="Vincourt P."/>
            <person name="Rieseberg L.H."/>
            <person name="Langlade N.B."/>
        </authorList>
    </citation>
    <scope>NUCLEOTIDE SEQUENCE</scope>
    <source>
        <tissue evidence="2">Leaves</tissue>
    </source>
</reference>
<keyword evidence="3" id="KW-1185">Reference proteome</keyword>
<dbReference type="AlphaFoldDB" id="A0A9K3HP57"/>
<gene>
    <name evidence="2" type="ORF">HanXRQr2_Chr11g0487881</name>
</gene>
<dbReference type="Gramene" id="mRNA:HanXRQr2_Chr11g0487881">
    <property type="protein sequence ID" value="CDS:HanXRQr2_Chr11g0487881.1"/>
    <property type="gene ID" value="HanXRQr2_Chr11g0487881"/>
</dbReference>
<proteinExistence type="predicted"/>
<reference evidence="2" key="2">
    <citation type="submission" date="2020-06" db="EMBL/GenBank/DDBJ databases">
        <title>Helianthus annuus Genome sequencing and assembly Release 2.</title>
        <authorList>
            <person name="Gouzy J."/>
            <person name="Langlade N."/>
            <person name="Munos S."/>
        </authorList>
    </citation>
    <scope>NUCLEOTIDE SEQUENCE</scope>
    <source>
        <tissue evidence="2">Leaves</tissue>
    </source>
</reference>
<keyword evidence="1" id="KW-0732">Signal</keyword>
<accession>A0A9K3HP57</accession>
<dbReference type="EMBL" id="MNCJ02000326">
    <property type="protein sequence ID" value="KAF5781784.1"/>
    <property type="molecule type" value="Genomic_DNA"/>
</dbReference>
<feature type="chain" id="PRO_5039914789" description="Secreted protein" evidence="1">
    <location>
        <begin position="22"/>
        <end position="110"/>
    </location>
</feature>